<dbReference type="AlphaFoldDB" id="A0A1G1WJM8"/>
<name>A0A1G1WJM8_9BACT</name>
<sequence length="351" mass="37718">MICPSFIRVQDNIKTDIERKFPGPTKATIKRGDSVEPDDIIGHSEVSAGQRLVKVASILGIKTSEVEKCLLRKLGDSIYKGEIIARKRGFLGGKKDLTSPTDGIINEIDKNGDLIVKFLPTPVRVIAGAKGIVAEVGEGSVKIASTVDKLTAFAGSGKLREGIIKVVAKASEFILPASINTSCQDKIIAGGALVERAAVEKAVTIGVRGIVTGGINWRDFLTFGIGSDIGLTILITEGFGNSPMGADVYGFLERTQERFAFISGEEKSLVIPTAQESPEEKSQENQSWMVLKKGQRVRFYDPERKDFIASVLEISKEPKLLNSGFSAVTAEVKFDSGETFEVAAANLEVVG</sequence>
<protein>
    <recommendedName>
        <fullName evidence="3">KOW domain-containing protein</fullName>
    </recommendedName>
</protein>
<evidence type="ECO:0000313" key="2">
    <source>
        <dbReference type="Proteomes" id="UP000177900"/>
    </source>
</evidence>
<comment type="caution">
    <text evidence="1">The sequence shown here is derived from an EMBL/GenBank/DDBJ whole genome shotgun (WGS) entry which is preliminary data.</text>
</comment>
<accession>A0A1G1WJM8</accession>
<evidence type="ECO:0000313" key="1">
    <source>
        <dbReference type="EMBL" id="OGY27945.1"/>
    </source>
</evidence>
<proteinExistence type="predicted"/>
<organism evidence="1 2">
    <name type="scientific">Candidatus Woykebacteria bacterium RIFCSPHIGHO2_01_FULL_39_12</name>
    <dbReference type="NCBI Taxonomy" id="1802599"/>
    <lineage>
        <taxon>Bacteria</taxon>
        <taxon>Candidatus Woykeibacteriota</taxon>
    </lineage>
</organism>
<evidence type="ECO:0008006" key="3">
    <source>
        <dbReference type="Google" id="ProtNLM"/>
    </source>
</evidence>
<dbReference type="EMBL" id="MHCV01000007">
    <property type="protein sequence ID" value="OGY27945.1"/>
    <property type="molecule type" value="Genomic_DNA"/>
</dbReference>
<gene>
    <name evidence="1" type="ORF">A2864_00290</name>
</gene>
<dbReference type="Proteomes" id="UP000177900">
    <property type="component" value="Unassembled WGS sequence"/>
</dbReference>
<reference evidence="1 2" key="1">
    <citation type="journal article" date="2016" name="Nat. Commun.">
        <title>Thousands of microbial genomes shed light on interconnected biogeochemical processes in an aquifer system.</title>
        <authorList>
            <person name="Anantharaman K."/>
            <person name="Brown C.T."/>
            <person name="Hug L.A."/>
            <person name="Sharon I."/>
            <person name="Castelle C.J."/>
            <person name="Probst A.J."/>
            <person name="Thomas B.C."/>
            <person name="Singh A."/>
            <person name="Wilkins M.J."/>
            <person name="Karaoz U."/>
            <person name="Brodie E.L."/>
            <person name="Williams K.H."/>
            <person name="Hubbard S.S."/>
            <person name="Banfield J.F."/>
        </authorList>
    </citation>
    <scope>NUCLEOTIDE SEQUENCE [LARGE SCALE GENOMIC DNA]</scope>
</reference>